<evidence type="ECO:0000256" key="3">
    <source>
        <dbReference type="ARBA" id="ARBA00022679"/>
    </source>
</evidence>
<protein>
    <recommendedName>
        <fullName evidence="1">non-specific serine/threonine protein kinase</fullName>
        <ecNumber evidence="1">2.7.11.1</ecNumber>
    </recommendedName>
</protein>
<keyword evidence="2 11" id="KW-0723">Serine/threonine-protein kinase</keyword>
<evidence type="ECO:0000313" key="12">
    <source>
        <dbReference type="Proteomes" id="UP001150925"/>
    </source>
</evidence>
<keyword evidence="5 11" id="KW-0418">Kinase</keyword>
<dbReference type="Pfam" id="PF00069">
    <property type="entry name" value="Pkinase"/>
    <property type="match status" value="1"/>
</dbReference>
<dbReference type="PANTHER" id="PTHR24343">
    <property type="entry name" value="SERINE/THREONINE KINASE"/>
    <property type="match status" value="1"/>
</dbReference>
<name>A0A9W8E5D1_9FUNG</name>
<gene>
    <name evidence="11" type="primary">HRK1_1</name>
    <name evidence="11" type="ORF">IWQ62_000137</name>
</gene>
<dbReference type="OrthoDB" id="6513151at2759"/>
<evidence type="ECO:0000256" key="7">
    <source>
        <dbReference type="ARBA" id="ARBA00047899"/>
    </source>
</evidence>
<dbReference type="Gene3D" id="1.10.510.10">
    <property type="entry name" value="Transferase(Phosphotransferase) domain 1"/>
    <property type="match status" value="1"/>
</dbReference>
<dbReference type="InterPro" id="IPR008271">
    <property type="entry name" value="Ser/Thr_kinase_AS"/>
</dbReference>
<evidence type="ECO:0000313" key="11">
    <source>
        <dbReference type="EMBL" id="KAJ1970168.1"/>
    </source>
</evidence>
<organism evidence="11 12">
    <name type="scientific">Dispira parvispora</name>
    <dbReference type="NCBI Taxonomy" id="1520584"/>
    <lineage>
        <taxon>Eukaryota</taxon>
        <taxon>Fungi</taxon>
        <taxon>Fungi incertae sedis</taxon>
        <taxon>Zoopagomycota</taxon>
        <taxon>Kickxellomycotina</taxon>
        <taxon>Dimargaritomycetes</taxon>
        <taxon>Dimargaritales</taxon>
        <taxon>Dimargaritaceae</taxon>
        <taxon>Dispira</taxon>
    </lineage>
</organism>
<dbReference type="GO" id="GO:0005524">
    <property type="term" value="F:ATP binding"/>
    <property type="evidence" value="ECO:0007669"/>
    <property type="project" value="UniProtKB-KW"/>
</dbReference>
<dbReference type="GO" id="GO:0004674">
    <property type="term" value="F:protein serine/threonine kinase activity"/>
    <property type="evidence" value="ECO:0007669"/>
    <property type="project" value="UniProtKB-KW"/>
</dbReference>
<evidence type="ECO:0000256" key="4">
    <source>
        <dbReference type="ARBA" id="ARBA00022741"/>
    </source>
</evidence>
<feature type="compositionally biased region" description="Low complexity" evidence="9">
    <location>
        <begin position="60"/>
        <end position="104"/>
    </location>
</feature>
<proteinExistence type="predicted"/>
<dbReference type="AlphaFoldDB" id="A0A9W8E5D1"/>
<evidence type="ECO:0000256" key="2">
    <source>
        <dbReference type="ARBA" id="ARBA00022527"/>
    </source>
</evidence>
<evidence type="ECO:0000256" key="9">
    <source>
        <dbReference type="SAM" id="MobiDB-lite"/>
    </source>
</evidence>
<dbReference type="Proteomes" id="UP001150925">
    <property type="component" value="Unassembled WGS sequence"/>
</dbReference>
<keyword evidence="6" id="KW-0067">ATP-binding</keyword>
<feature type="region of interest" description="Disordered" evidence="9">
    <location>
        <begin position="316"/>
        <end position="380"/>
    </location>
</feature>
<dbReference type="PROSITE" id="PS00108">
    <property type="entry name" value="PROTEIN_KINASE_ST"/>
    <property type="match status" value="1"/>
</dbReference>
<comment type="catalytic activity">
    <reaction evidence="7">
        <text>L-threonyl-[protein] + ATP = O-phospho-L-threonyl-[protein] + ADP + H(+)</text>
        <dbReference type="Rhea" id="RHEA:46608"/>
        <dbReference type="Rhea" id="RHEA-COMP:11060"/>
        <dbReference type="Rhea" id="RHEA-COMP:11605"/>
        <dbReference type="ChEBI" id="CHEBI:15378"/>
        <dbReference type="ChEBI" id="CHEBI:30013"/>
        <dbReference type="ChEBI" id="CHEBI:30616"/>
        <dbReference type="ChEBI" id="CHEBI:61977"/>
        <dbReference type="ChEBI" id="CHEBI:456216"/>
        <dbReference type="EC" id="2.7.11.1"/>
    </reaction>
</comment>
<feature type="region of interest" description="Disordered" evidence="9">
    <location>
        <begin position="221"/>
        <end position="259"/>
    </location>
</feature>
<evidence type="ECO:0000256" key="8">
    <source>
        <dbReference type="ARBA" id="ARBA00048679"/>
    </source>
</evidence>
<feature type="compositionally biased region" description="Polar residues" evidence="9">
    <location>
        <begin position="287"/>
        <end position="299"/>
    </location>
</feature>
<feature type="region of interest" description="Disordered" evidence="9">
    <location>
        <begin position="279"/>
        <end position="304"/>
    </location>
</feature>
<dbReference type="InterPro" id="IPR000719">
    <property type="entry name" value="Prot_kinase_dom"/>
</dbReference>
<dbReference type="EMBL" id="JANBPY010000004">
    <property type="protein sequence ID" value="KAJ1970168.1"/>
    <property type="molecule type" value="Genomic_DNA"/>
</dbReference>
<evidence type="ECO:0000256" key="6">
    <source>
        <dbReference type="ARBA" id="ARBA00022840"/>
    </source>
</evidence>
<feature type="domain" description="Protein kinase" evidence="10">
    <location>
        <begin position="536"/>
        <end position="828"/>
    </location>
</feature>
<keyword evidence="12" id="KW-1185">Reference proteome</keyword>
<feature type="compositionally biased region" description="Low complexity" evidence="9">
    <location>
        <begin position="16"/>
        <end position="42"/>
    </location>
</feature>
<feature type="region of interest" description="Disordered" evidence="9">
    <location>
        <begin position="419"/>
        <end position="439"/>
    </location>
</feature>
<dbReference type="EC" id="2.7.11.1" evidence="1"/>
<comment type="catalytic activity">
    <reaction evidence="8">
        <text>L-seryl-[protein] + ATP = O-phospho-L-seryl-[protein] + ADP + H(+)</text>
        <dbReference type="Rhea" id="RHEA:17989"/>
        <dbReference type="Rhea" id="RHEA-COMP:9863"/>
        <dbReference type="Rhea" id="RHEA-COMP:11604"/>
        <dbReference type="ChEBI" id="CHEBI:15378"/>
        <dbReference type="ChEBI" id="CHEBI:29999"/>
        <dbReference type="ChEBI" id="CHEBI:30616"/>
        <dbReference type="ChEBI" id="CHEBI:83421"/>
        <dbReference type="ChEBI" id="CHEBI:456216"/>
        <dbReference type="EC" id="2.7.11.1"/>
    </reaction>
</comment>
<comment type="caution">
    <text evidence="11">The sequence shown here is derived from an EMBL/GenBank/DDBJ whole genome shotgun (WGS) entry which is preliminary data.</text>
</comment>
<feature type="region of interest" description="Disordered" evidence="9">
    <location>
        <begin position="155"/>
        <end position="185"/>
    </location>
</feature>
<dbReference type="PROSITE" id="PS50011">
    <property type="entry name" value="PROTEIN_KINASE_DOM"/>
    <property type="match status" value="1"/>
</dbReference>
<dbReference type="GO" id="GO:0005829">
    <property type="term" value="C:cytosol"/>
    <property type="evidence" value="ECO:0007669"/>
    <property type="project" value="TreeGrafter"/>
</dbReference>
<feature type="region of interest" description="Disordered" evidence="9">
    <location>
        <begin position="556"/>
        <end position="602"/>
    </location>
</feature>
<keyword evidence="4" id="KW-0547">Nucleotide-binding</keyword>
<feature type="compositionally biased region" description="Polar residues" evidence="9">
    <location>
        <begin position="230"/>
        <end position="259"/>
    </location>
</feature>
<accession>A0A9W8E5D1</accession>
<evidence type="ECO:0000256" key="5">
    <source>
        <dbReference type="ARBA" id="ARBA00022777"/>
    </source>
</evidence>
<feature type="compositionally biased region" description="Low complexity" evidence="9">
    <location>
        <begin position="158"/>
        <end position="183"/>
    </location>
</feature>
<dbReference type="PANTHER" id="PTHR24343:SF137">
    <property type="entry name" value="SERINE_THREONINE-PROTEIN KINASE HRK1"/>
    <property type="match status" value="1"/>
</dbReference>
<sequence>MAPVTNLLPLTSSPNSFAHRSTSSVSSACSSRQRQSSRPLSRITTAATGLSNFLRRRSTRSVSQSTTPTNSAVPSLQKQAAPPQSPLSALLPSPASAPHSPAPSIELDGDKVDPTPTQQVKTPPLSADEAHSVRSQCATPNALLLNSPDSLHARLWPSSDSGRSSMSGVNSSASEHHSSSVASKKGVDIGLRKATFVLETESSAASSSTSLVDGPQFESSKALGAERNLGDSTATTATPSRQSTFIATATDPQTSTMPNDTTACAQLEEPREIATPLALEREEESCDTATQGGKPTETSADPPLTYLQERRRSLSIPHPLPTEDPNSIIKNTCADGQSTRKAVGASTALSHQHEPLSSSEKGMPPTLQVGKADPKDSKNTVHYISPETLQRIAAEDSSNGHASDQVPHRRHLPRLLSPRHQENHHHHSGPNGAHKPTEMKHAGLGFHKRGGNISHVLVPIKRLLRVKPRHHHSPPRSQTHFESTAVGPKAKSKTKLLEGTSERGHSSAGPESPVGVGGLRRGNTYHGGATGLSAYGKAAKVIGQGTGGTVRLLEDFHPLSEGPPAGGKSSSDNQVGGLSQSGSSSPPHKAYAVKQFRPRNPREPEREYYKKITSEYCIGSSVQHDNIVETLDIIFEDGHVYEIMEYCPYDLFNIVASGQMSLEECACCFAQLVRGVSYLHSLGIAHRDLKLENCMVTAEGILKVIDFGCAIVFKTPFESEAHLVTGYTGSDPYIAPELHLSSPYDPRASDIWSLGIMLFSIVMAKFPWRAARRDVVDYAAYAHNHNRRTSKAITSFPIKEAHPILAAMLHPDVKKRATIEDILNDEWFKSIPVCKPNAPCASHKHHLGNPLS</sequence>
<feature type="region of interest" description="Disordered" evidence="9">
    <location>
        <begin position="1"/>
        <end position="134"/>
    </location>
</feature>
<evidence type="ECO:0000256" key="1">
    <source>
        <dbReference type="ARBA" id="ARBA00012513"/>
    </source>
</evidence>
<feature type="compositionally biased region" description="Low complexity" evidence="9">
    <location>
        <begin position="576"/>
        <end position="585"/>
    </location>
</feature>
<reference evidence="11" key="1">
    <citation type="submission" date="2022-07" db="EMBL/GenBank/DDBJ databases">
        <title>Phylogenomic reconstructions and comparative analyses of Kickxellomycotina fungi.</title>
        <authorList>
            <person name="Reynolds N.K."/>
            <person name="Stajich J.E."/>
            <person name="Barry K."/>
            <person name="Grigoriev I.V."/>
            <person name="Crous P."/>
            <person name="Smith M.E."/>
        </authorList>
    </citation>
    <scope>NUCLEOTIDE SEQUENCE</scope>
    <source>
        <strain evidence="11">RSA 1196</strain>
    </source>
</reference>
<evidence type="ECO:0000259" key="10">
    <source>
        <dbReference type="PROSITE" id="PS50011"/>
    </source>
</evidence>
<dbReference type="InterPro" id="IPR011009">
    <property type="entry name" value="Kinase-like_dom_sf"/>
</dbReference>
<keyword evidence="3" id="KW-0808">Transferase</keyword>
<feature type="region of interest" description="Disordered" evidence="9">
    <location>
        <begin position="468"/>
        <end position="522"/>
    </location>
</feature>
<feature type="compositionally biased region" description="Polar residues" evidence="9">
    <location>
        <begin position="324"/>
        <end position="340"/>
    </location>
</feature>
<dbReference type="SMART" id="SM00220">
    <property type="entry name" value="S_TKc"/>
    <property type="match status" value="1"/>
</dbReference>
<feature type="compositionally biased region" description="Polar residues" evidence="9">
    <location>
        <begin position="347"/>
        <end position="360"/>
    </location>
</feature>
<dbReference type="SUPFAM" id="SSF56112">
    <property type="entry name" value="Protein kinase-like (PK-like)"/>
    <property type="match status" value="1"/>
</dbReference>